<sequence>MEYELSKPTGEMLRQIQQLIQQASFEQAEEQARELLAQQLPPAVMQELYYLLAVSQRYRGAPDEAQQTLKRLLQLNPEHARALQEQGYLAQARGDNFAAAQAFYRATRCNPALLSSWKALLALYQQAGQKQAMELAQQHISALEQLPPPLLGASDLMYDGKLMQAEQLCRQFLLQHKHHIEAMCLLAEIGVRLKIYDDAEFLLESCVELAPEHISARTQYLTLLLRTGKYAKAEQQARWLLERQPDNSAHKISLAAALVGLGENEQGIALYQSVLDKLSQPADVYLQLGHAQKAIGEFDAAVTSYQKAYQHRQDFGDAYWSLANTKTYRFSEQEVHNMQARAGDEQTPVDDKIHFYFALGKAFEDQKDYQNAFEYYASGNQLKQQQSGYEPDKTTQMVDAQIKHCTAELFEKRGQLGATNPDPIFILGLPRAGSTLLEQILASHSKVDGTMELHNILGLAMRLRGRNASQAPAYPANLWEIKDEYFARFGEQFIDNTRSYRGNAPFFIDKMPNNFLHIGLIKLILPNAKIIDARRHPMACCFSGFKQLFGEGQDFSYSLEAMGGYYKDYVRLMEHWNRVLPGQILQVQHEELLQDTEGQIRRMLDFCNLPFESGCLEFYRTKRSIKTPSSEQVRQPVNKRAAQQWRHFEPYLQPLKEALGEELLAQYRRYEQL</sequence>
<dbReference type="PANTHER" id="PTHR12788">
    <property type="entry name" value="PROTEIN-TYROSINE SULFOTRANSFERASE 2"/>
    <property type="match status" value="1"/>
</dbReference>
<dbReference type="EMBL" id="CP013650">
    <property type="protein sequence ID" value="ALS97635.1"/>
    <property type="molecule type" value="Genomic_DNA"/>
</dbReference>
<reference evidence="3 4" key="1">
    <citation type="submission" date="2015-12" db="EMBL/GenBank/DDBJ databases">
        <title>Complete genome of Lacimicrobium alkaliphilum KCTC 32984.</title>
        <authorList>
            <person name="Kim S.-G."/>
            <person name="Lee Y.-J."/>
        </authorList>
    </citation>
    <scope>NUCLEOTIDE SEQUENCE [LARGE SCALE GENOMIC DNA]</scope>
    <source>
        <strain evidence="3 4">YelD216</strain>
    </source>
</reference>
<keyword evidence="2" id="KW-0802">TPR repeat</keyword>
<dbReference type="OrthoDB" id="9815894at2"/>
<accession>A0A0U2Z3Z0</accession>
<feature type="repeat" description="TPR" evidence="2">
    <location>
        <begin position="282"/>
        <end position="315"/>
    </location>
</feature>
<feature type="repeat" description="TPR" evidence="2">
    <location>
        <begin position="46"/>
        <end position="79"/>
    </location>
</feature>
<dbReference type="Gene3D" id="3.40.50.300">
    <property type="entry name" value="P-loop containing nucleotide triphosphate hydrolases"/>
    <property type="match status" value="1"/>
</dbReference>
<dbReference type="InterPro" id="IPR019734">
    <property type="entry name" value="TPR_rpt"/>
</dbReference>
<dbReference type="InterPro" id="IPR011990">
    <property type="entry name" value="TPR-like_helical_dom_sf"/>
</dbReference>
<organism evidence="3 4">
    <name type="scientific">Lacimicrobium alkaliphilum</name>
    <dbReference type="NCBI Taxonomy" id="1526571"/>
    <lineage>
        <taxon>Bacteria</taxon>
        <taxon>Pseudomonadati</taxon>
        <taxon>Pseudomonadota</taxon>
        <taxon>Gammaproteobacteria</taxon>
        <taxon>Alteromonadales</taxon>
        <taxon>Alteromonadaceae</taxon>
        <taxon>Lacimicrobium</taxon>
    </lineage>
</organism>
<dbReference type="AlphaFoldDB" id="A0A0U2Z3Z0"/>
<dbReference type="PANTHER" id="PTHR12788:SF10">
    <property type="entry name" value="PROTEIN-TYROSINE SULFOTRANSFERASE"/>
    <property type="match status" value="1"/>
</dbReference>
<keyword evidence="1" id="KW-0808">Transferase</keyword>
<protein>
    <submittedName>
        <fullName evidence="3">Uncharacterized protein</fullName>
    </submittedName>
</protein>
<dbReference type="PROSITE" id="PS50005">
    <property type="entry name" value="TPR"/>
    <property type="match status" value="2"/>
</dbReference>
<evidence type="ECO:0000256" key="2">
    <source>
        <dbReference type="PROSITE-ProRule" id="PRU00339"/>
    </source>
</evidence>
<keyword evidence="4" id="KW-1185">Reference proteome</keyword>
<name>A0A0U2Z3Z0_9ALTE</name>
<dbReference type="Pfam" id="PF13181">
    <property type="entry name" value="TPR_8"/>
    <property type="match status" value="2"/>
</dbReference>
<dbReference type="KEGG" id="lal:AT746_04680"/>
<dbReference type="Pfam" id="PF13432">
    <property type="entry name" value="TPR_16"/>
    <property type="match status" value="2"/>
</dbReference>
<dbReference type="SMART" id="SM00028">
    <property type="entry name" value="TPR"/>
    <property type="match status" value="6"/>
</dbReference>
<dbReference type="STRING" id="1526571.AT746_04680"/>
<dbReference type="Pfam" id="PF13469">
    <property type="entry name" value="Sulfotransfer_3"/>
    <property type="match status" value="1"/>
</dbReference>
<dbReference type="Gene3D" id="1.25.40.10">
    <property type="entry name" value="Tetratricopeptide repeat domain"/>
    <property type="match status" value="2"/>
</dbReference>
<dbReference type="InterPro" id="IPR027417">
    <property type="entry name" value="P-loop_NTPase"/>
</dbReference>
<evidence type="ECO:0000313" key="3">
    <source>
        <dbReference type="EMBL" id="ALS97635.1"/>
    </source>
</evidence>
<dbReference type="GO" id="GO:0008476">
    <property type="term" value="F:protein-tyrosine sulfotransferase activity"/>
    <property type="evidence" value="ECO:0007669"/>
    <property type="project" value="InterPro"/>
</dbReference>
<evidence type="ECO:0000256" key="1">
    <source>
        <dbReference type="ARBA" id="ARBA00022679"/>
    </source>
</evidence>
<proteinExistence type="predicted"/>
<dbReference type="SUPFAM" id="SSF48452">
    <property type="entry name" value="TPR-like"/>
    <property type="match status" value="2"/>
</dbReference>
<dbReference type="Proteomes" id="UP000068447">
    <property type="component" value="Chromosome"/>
</dbReference>
<dbReference type="InterPro" id="IPR026634">
    <property type="entry name" value="TPST-like"/>
</dbReference>
<gene>
    <name evidence="3" type="ORF">AT746_04680</name>
</gene>
<dbReference type="SUPFAM" id="SSF52540">
    <property type="entry name" value="P-loop containing nucleoside triphosphate hydrolases"/>
    <property type="match status" value="1"/>
</dbReference>
<evidence type="ECO:0000313" key="4">
    <source>
        <dbReference type="Proteomes" id="UP000068447"/>
    </source>
</evidence>